<dbReference type="EMBL" id="MT774409">
    <property type="protein sequence ID" value="QOR57765.1"/>
    <property type="molecule type" value="Genomic_DNA"/>
</dbReference>
<reference evidence="3 4" key="1">
    <citation type="submission" date="2020-07" db="EMBL/GenBank/DDBJ databases">
        <title>Taxonomic proposal: Crassvirales, a new order of highly abundant and diverse bacterial viruses.</title>
        <authorList>
            <person name="Shkoporov A.N."/>
            <person name="Stockdale S.R."/>
            <person name="Guerin E."/>
            <person name="Ross R.P."/>
            <person name="Hill C."/>
        </authorList>
    </citation>
    <scope>NUCLEOTIDE SEQUENCE [LARGE SCALE GENOMIC DNA]</scope>
</reference>
<feature type="compositionally biased region" description="Polar residues" evidence="2">
    <location>
        <begin position="14"/>
        <end position="25"/>
    </location>
</feature>
<dbReference type="KEGG" id="vg:65131924"/>
<accession>A0A7M1RTJ5</accession>
<feature type="region of interest" description="Disordered" evidence="2">
    <location>
        <begin position="1"/>
        <end position="48"/>
    </location>
</feature>
<keyword evidence="1" id="KW-0175">Coiled coil</keyword>
<dbReference type="RefSeq" id="YP_010113405.1">
    <property type="nucleotide sequence ID" value="NC_055902.1"/>
</dbReference>
<feature type="region of interest" description="Disordered" evidence="2">
    <location>
        <begin position="212"/>
        <end position="242"/>
    </location>
</feature>
<feature type="coiled-coil region" evidence="1">
    <location>
        <begin position="116"/>
        <end position="146"/>
    </location>
</feature>
<feature type="compositionally biased region" description="Low complexity" evidence="2">
    <location>
        <begin position="219"/>
        <end position="231"/>
    </location>
</feature>
<dbReference type="GeneID" id="65131924"/>
<keyword evidence="4" id="KW-1185">Reference proteome</keyword>
<evidence type="ECO:0000313" key="4">
    <source>
        <dbReference type="Proteomes" id="UP000594129"/>
    </source>
</evidence>
<feature type="compositionally biased region" description="Basic and acidic residues" evidence="2">
    <location>
        <begin position="27"/>
        <end position="48"/>
    </location>
</feature>
<name>A0A7M1RTJ5_9CAUD</name>
<evidence type="ECO:0000313" key="3">
    <source>
        <dbReference type="EMBL" id="QOR57765.1"/>
    </source>
</evidence>
<dbReference type="Proteomes" id="UP000594129">
    <property type="component" value="Segment"/>
</dbReference>
<evidence type="ECO:0000256" key="1">
    <source>
        <dbReference type="SAM" id="Coils"/>
    </source>
</evidence>
<feature type="compositionally biased region" description="Basic residues" evidence="2">
    <location>
        <begin position="1"/>
        <end position="12"/>
    </location>
</feature>
<organism evidence="3 4">
    <name type="scientific">uncultured phage cr131_1</name>
    <dbReference type="NCBI Taxonomy" id="2772093"/>
    <lineage>
        <taxon>Viruses</taxon>
        <taxon>Duplodnaviria</taxon>
        <taxon>Heunggongvirae</taxon>
        <taxon>Uroviricota</taxon>
        <taxon>Caudoviricetes</taxon>
        <taxon>Crassvirales</taxon>
        <taxon>Suoliviridae</taxon>
        <taxon>Oafivirinae</taxon>
        <taxon>Cacepaovirus</taxon>
        <taxon>Cacepaovirus simiae</taxon>
    </lineage>
</organism>
<proteinExistence type="predicted"/>
<evidence type="ECO:0000256" key="2">
    <source>
        <dbReference type="SAM" id="MobiDB-lite"/>
    </source>
</evidence>
<sequence>MKKKTKNIKAKKSVTLNKSNKTVNKTEVAKAKQEKADKLKKEKNERKEQNIANNQLALDKLSKVAIDKLSKALLSMGGVKKTELTPKDKEIVKEKTEKLRELRKQQYEQRRLRSLKRRLKSGKKSEEEMKKSLEELKKEMAEQKRYDVLLLFNPKEKEPISAALAENKITATYISNDYLWIKNTDIHIVNKLRGLPLKFNLWPYKAVEPKEPKEKAAKKPTVSKTVKKPTANTVQVRKAAKTRRKTTNLAKFMAKHAHAVAKIAERKALNQTIKQAA</sequence>
<protein>
    <submittedName>
        <fullName evidence="3">Uncharacterized protein</fullName>
    </submittedName>
</protein>